<sequence length="103" mass="12010">MSPLYWGEDAELFRPERFIDSPGYEWPRDAWIPFTGGPHVCLGQRFATVESVCILARMARKYRISPTPEIAKLPKDEQWRRLTKWTVGVTSTPGRVDLLFEKR</sequence>
<keyword evidence="7" id="KW-0408">Iron</keyword>
<dbReference type="InterPro" id="IPR001128">
    <property type="entry name" value="Cyt_P450"/>
</dbReference>
<dbReference type="Proteomes" id="UP000077266">
    <property type="component" value="Unassembled WGS sequence"/>
</dbReference>
<evidence type="ECO:0000256" key="4">
    <source>
        <dbReference type="ARBA" id="ARBA00022617"/>
    </source>
</evidence>
<evidence type="ECO:0000256" key="8">
    <source>
        <dbReference type="ARBA" id="ARBA00023033"/>
    </source>
</evidence>
<dbReference type="PANTHER" id="PTHR24305:SF166">
    <property type="entry name" value="CYTOCHROME P450 12A4, MITOCHONDRIAL-RELATED"/>
    <property type="match status" value="1"/>
</dbReference>
<accession>A0A166MUU3</accession>
<dbReference type="InterPro" id="IPR036396">
    <property type="entry name" value="Cyt_P450_sf"/>
</dbReference>
<evidence type="ECO:0000256" key="5">
    <source>
        <dbReference type="ARBA" id="ARBA00022723"/>
    </source>
</evidence>
<evidence type="ECO:0000256" key="1">
    <source>
        <dbReference type="ARBA" id="ARBA00001971"/>
    </source>
</evidence>
<proteinExistence type="inferred from homology"/>
<keyword evidence="6" id="KW-0560">Oxidoreductase</keyword>
<keyword evidence="5" id="KW-0479">Metal-binding</keyword>
<keyword evidence="10" id="KW-1185">Reference proteome</keyword>
<dbReference type="GO" id="GO:0005506">
    <property type="term" value="F:iron ion binding"/>
    <property type="evidence" value="ECO:0007669"/>
    <property type="project" value="InterPro"/>
</dbReference>
<dbReference type="GO" id="GO:0016705">
    <property type="term" value="F:oxidoreductase activity, acting on paired donors, with incorporation or reduction of molecular oxygen"/>
    <property type="evidence" value="ECO:0007669"/>
    <property type="project" value="InterPro"/>
</dbReference>
<comment type="similarity">
    <text evidence="3">Belongs to the cytochrome P450 family.</text>
</comment>
<evidence type="ECO:0000256" key="6">
    <source>
        <dbReference type="ARBA" id="ARBA00023002"/>
    </source>
</evidence>
<dbReference type="InterPro" id="IPR050121">
    <property type="entry name" value="Cytochrome_P450_monoxygenase"/>
</dbReference>
<protein>
    <submittedName>
        <fullName evidence="9">Cytochrome P450</fullName>
    </submittedName>
</protein>
<evidence type="ECO:0000313" key="9">
    <source>
        <dbReference type="EMBL" id="KZV78424.1"/>
    </source>
</evidence>
<keyword evidence="4" id="KW-0349">Heme</keyword>
<dbReference type="SUPFAM" id="SSF48264">
    <property type="entry name" value="Cytochrome P450"/>
    <property type="match status" value="1"/>
</dbReference>
<evidence type="ECO:0000256" key="3">
    <source>
        <dbReference type="ARBA" id="ARBA00010617"/>
    </source>
</evidence>
<dbReference type="PANTHER" id="PTHR24305">
    <property type="entry name" value="CYTOCHROME P450"/>
    <property type="match status" value="1"/>
</dbReference>
<dbReference type="OrthoDB" id="1470350at2759"/>
<organism evidence="9 10">
    <name type="scientific">Exidia glandulosa HHB12029</name>
    <dbReference type="NCBI Taxonomy" id="1314781"/>
    <lineage>
        <taxon>Eukaryota</taxon>
        <taxon>Fungi</taxon>
        <taxon>Dikarya</taxon>
        <taxon>Basidiomycota</taxon>
        <taxon>Agaricomycotina</taxon>
        <taxon>Agaricomycetes</taxon>
        <taxon>Auriculariales</taxon>
        <taxon>Exidiaceae</taxon>
        <taxon>Exidia</taxon>
    </lineage>
</organism>
<dbReference type="STRING" id="1314781.A0A166MUU3"/>
<dbReference type="GO" id="GO:0020037">
    <property type="term" value="F:heme binding"/>
    <property type="evidence" value="ECO:0007669"/>
    <property type="project" value="InterPro"/>
</dbReference>
<dbReference type="AlphaFoldDB" id="A0A166MUU3"/>
<evidence type="ECO:0000256" key="2">
    <source>
        <dbReference type="ARBA" id="ARBA00005179"/>
    </source>
</evidence>
<evidence type="ECO:0000256" key="7">
    <source>
        <dbReference type="ARBA" id="ARBA00023004"/>
    </source>
</evidence>
<comment type="pathway">
    <text evidence="2">Secondary metabolite biosynthesis.</text>
</comment>
<comment type="cofactor">
    <cofactor evidence="1">
        <name>heme</name>
        <dbReference type="ChEBI" id="CHEBI:30413"/>
    </cofactor>
</comment>
<evidence type="ECO:0000313" key="10">
    <source>
        <dbReference type="Proteomes" id="UP000077266"/>
    </source>
</evidence>
<name>A0A166MUU3_EXIGL</name>
<dbReference type="Gene3D" id="1.10.630.10">
    <property type="entry name" value="Cytochrome P450"/>
    <property type="match status" value="1"/>
</dbReference>
<dbReference type="GO" id="GO:0004497">
    <property type="term" value="F:monooxygenase activity"/>
    <property type="evidence" value="ECO:0007669"/>
    <property type="project" value="UniProtKB-KW"/>
</dbReference>
<dbReference type="EMBL" id="KV426905">
    <property type="protein sequence ID" value="KZV78424.1"/>
    <property type="molecule type" value="Genomic_DNA"/>
</dbReference>
<dbReference type="InParanoid" id="A0A166MUU3"/>
<gene>
    <name evidence="9" type="ORF">EXIGLDRAFT_662483</name>
</gene>
<reference evidence="9 10" key="1">
    <citation type="journal article" date="2016" name="Mol. Biol. Evol.">
        <title>Comparative Genomics of Early-Diverging Mushroom-Forming Fungi Provides Insights into the Origins of Lignocellulose Decay Capabilities.</title>
        <authorList>
            <person name="Nagy L.G."/>
            <person name="Riley R."/>
            <person name="Tritt A."/>
            <person name="Adam C."/>
            <person name="Daum C."/>
            <person name="Floudas D."/>
            <person name="Sun H."/>
            <person name="Yadav J.S."/>
            <person name="Pangilinan J."/>
            <person name="Larsson K.H."/>
            <person name="Matsuura K."/>
            <person name="Barry K."/>
            <person name="Labutti K."/>
            <person name="Kuo R."/>
            <person name="Ohm R.A."/>
            <person name="Bhattacharya S.S."/>
            <person name="Shirouzu T."/>
            <person name="Yoshinaga Y."/>
            <person name="Martin F.M."/>
            <person name="Grigoriev I.V."/>
            <person name="Hibbett D.S."/>
        </authorList>
    </citation>
    <scope>NUCLEOTIDE SEQUENCE [LARGE SCALE GENOMIC DNA]</scope>
    <source>
        <strain evidence="9 10">HHB12029</strain>
    </source>
</reference>
<dbReference type="Pfam" id="PF00067">
    <property type="entry name" value="p450"/>
    <property type="match status" value="1"/>
</dbReference>
<keyword evidence="8" id="KW-0503">Monooxygenase</keyword>